<dbReference type="EMBL" id="CP141883">
    <property type="protein sequence ID" value="WRT65898.1"/>
    <property type="molecule type" value="Genomic_DNA"/>
</dbReference>
<proteinExistence type="predicted"/>
<feature type="region of interest" description="Disordered" evidence="1">
    <location>
        <begin position="85"/>
        <end position="156"/>
    </location>
</feature>
<dbReference type="RefSeq" id="XP_062790638.1">
    <property type="nucleotide sequence ID" value="XM_062934587.1"/>
</dbReference>
<evidence type="ECO:0000256" key="1">
    <source>
        <dbReference type="SAM" id="MobiDB-lite"/>
    </source>
</evidence>
<protein>
    <submittedName>
        <fullName evidence="2">Uncharacterized protein</fullName>
    </submittedName>
</protein>
<gene>
    <name evidence="2" type="ORF">IL334_002849</name>
</gene>
<name>A0ABZ1CVW8_9TREE</name>
<dbReference type="GeneID" id="87954980"/>
<accession>A0ABZ1CVW8</accession>
<dbReference type="Proteomes" id="UP001329825">
    <property type="component" value="Chromosome 3"/>
</dbReference>
<feature type="compositionally biased region" description="Basic and acidic residues" evidence="1">
    <location>
        <begin position="138"/>
        <end position="156"/>
    </location>
</feature>
<sequence>MRHTLADHVGFFSRDKNLKELATALHGSRIDETAANVLGLQLKPSKRSMEKKLKTAAVKPKPSKSLADDFDKLFLADPSEVSNKRVRVSSPIAVSTESDEGDEAMPAKKPVKKTPIRRAKLDSSKVADFEDAEVTEETVDREQDLAKEKEEKETDQ</sequence>
<evidence type="ECO:0000313" key="2">
    <source>
        <dbReference type="EMBL" id="WRT65898.1"/>
    </source>
</evidence>
<keyword evidence="3" id="KW-1185">Reference proteome</keyword>
<feature type="compositionally biased region" description="Basic and acidic residues" evidence="1">
    <location>
        <begin position="119"/>
        <end position="128"/>
    </location>
</feature>
<organism evidence="2 3">
    <name type="scientific">Kwoniella shivajii</name>
    <dbReference type="NCBI Taxonomy" id="564305"/>
    <lineage>
        <taxon>Eukaryota</taxon>
        <taxon>Fungi</taxon>
        <taxon>Dikarya</taxon>
        <taxon>Basidiomycota</taxon>
        <taxon>Agaricomycotina</taxon>
        <taxon>Tremellomycetes</taxon>
        <taxon>Tremellales</taxon>
        <taxon>Cryptococcaceae</taxon>
        <taxon>Kwoniella</taxon>
    </lineage>
</organism>
<feature type="compositionally biased region" description="Basic residues" evidence="1">
    <location>
        <begin position="109"/>
        <end position="118"/>
    </location>
</feature>
<reference evidence="2 3" key="1">
    <citation type="submission" date="2024-01" db="EMBL/GenBank/DDBJ databases">
        <title>Comparative genomics of Cryptococcus and Kwoniella reveals pathogenesis evolution and contrasting modes of karyotype evolution via chromosome fusion or intercentromeric recombination.</title>
        <authorList>
            <person name="Coelho M.A."/>
            <person name="David-Palma M."/>
            <person name="Shea T."/>
            <person name="Bowers K."/>
            <person name="McGinley-Smith S."/>
            <person name="Mohammad A.W."/>
            <person name="Gnirke A."/>
            <person name="Yurkov A.M."/>
            <person name="Nowrousian M."/>
            <person name="Sun S."/>
            <person name="Cuomo C.A."/>
            <person name="Heitman J."/>
        </authorList>
    </citation>
    <scope>NUCLEOTIDE SEQUENCE [LARGE SCALE GENOMIC DNA]</scope>
    <source>
        <strain evidence="2">CBS 11374</strain>
    </source>
</reference>
<evidence type="ECO:0000313" key="3">
    <source>
        <dbReference type="Proteomes" id="UP001329825"/>
    </source>
</evidence>